<dbReference type="SUPFAM" id="SSF50494">
    <property type="entry name" value="Trypsin-like serine proteases"/>
    <property type="match status" value="1"/>
</dbReference>
<feature type="domain" description="Peptidase S1" evidence="4">
    <location>
        <begin position="35"/>
        <end position="256"/>
    </location>
</feature>
<dbReference type="Gene3D" id="2.40.10.10">
    <property type="entry name" value="Trypsin-like serine proteases"/>
    <property type="match status" value="1"/>
</dbReference>
<dbReference type="PROSITE" id="PS50240">
    <property type="entry name" value="TRYPSIN_DOM"/>
    <property type="match status" value="1"/>
</dbReference>
<keyword evidence="3" id="KW-0732">Signal</keyword>
<dbReference type="InterPro" id="IPR051487">
    <property type="entry name" value="Ser/Thr_Proteases_Immune/Dev"/>
</dbReference>
<dbReference type="FunFam" id="2.40.10.10:FF:000068">
    <property type="entry name" value="transmembrane protease serine 2"/>
    <property type="match status" value="1"/>
</dbReference>
<comment type="caution">
    <text evidence="5">The sequence shown here is derived from an EMBL/GenBank/DDBJ whole genome shotgun (WGS) entry which is preliminary data.</text>
</comment>
<dbReference type="SMART" id="SM00020">
    <property type="entry name" value="Tryp_SPc"/>
    <property type="match status" value="1"/>
</dbReference>
<keyword evidence="6" id="KW-1185">Reference proteome</keyword>
<evidence type="ECO:0000256" key="3">
    <source>
        <dbReference type="SAM" id="SignalP"/>
    </source>
</evidence>
<comment type="similarity">
    <text evidence="2">Belongs to the peptidase S1 family. CLIP subfamily.</text>
</comment>
<evidence type="ECO:0000313" key="5">
    <source>
        <dbReference type="EMBL" id="KAL3401529.1"/>
    </source>
</evidence>
<evidence type="ECO:0000256" key="1">
    <source>
        <dbReference type="ARBA" id="ARBA00023157"/>
    </source>
</evidence>
<keyword evidence="1" id="KW-1015">Disulfide bond</keyword>
<proteinExistence type="inferred from homology"/>
<protein>
    <recommendedName>
        <fullName evidence="4">Peptidase S1 domain-containing protein</fullName>
    </recommendedName>
</protein>
<name>A0ABD2X8E7_9HYME</name>
<gene>
    <name evidence="5" type="ORF">TKK_005352</name>
</gene>
<dbReference type="AlphaFoldDB" id="A0ABD2X8E7"/>
<dbReference type="EMBL" id="JBJJXI010000045">
    <property type="protein sequence ID" value="KAL3401529.1"/>
    <property type="molecule type" value="Genomic_DNA"/>
</dbReference>
<sequence>MATLAKLVLFAFCITLASSQEDNQHEKLRLTQNKLRSGIGTEFPMQVSVQANGQHKCAGTLITIRHVLTSAYCVYSQFSSPTPILEVRTALMHAQYAQLIKIKRVVRHSAYQYTQGRTLGRNDIAIITLADKVKMSAHVKIAALPLDYFEEYPMGKTVHHSGFNLLGMPMPVSSSLDHIYNCGTKMQSVMHPAHICTNENLIRNYPGGDSGSGLFDENKLTVIGVMSGEPALERTGTPMIYTKVSYYLDFIYPEIDLFSNNKYVRSRHPAVDFQ</sequence>
<dbReference type="Pfam" id="PF00089">
    <property type="entry name" value="Trypsin"/>
    <property type="match status" value="1"/>
</dbReference>
<evidence type="ECO:0000259" key="4">
    <source>
        <dbReference type="PROSITE" id="PS50240"/>
    </source>
</evidence>
<organism evidence="5 6">
    <name type="scientific">Trichogramma kaykai</name>
    <dbReference type="NCBI Taxonomy" id="54128"/>
    <lineage>
        <taxon>Eukaryota</taxon>
        <taxon>Metazoa</taxon>
        <taxon>Ecdysozoa</taxon>
        <taxon>Arthropoda</taxon>
        <taxon>Hexapoda</taxon>
        <taxon>Insecta</taxon>
        <taxon>Pterygota</taxon>
        <taxon>Neoptera</taxon>
        <taxon>Endopterygota</taxon>
        <taxon>Hymenoptera</taxon>
        <taxon>Apocrita</taxon>
        <taxon>Proctotrupomorpha</taxon>
        <taxon>Chalcidoidea</taxon>
        <taxon>Trichogrammatidae</taxon>
        <taxon>Trichogramma</taxon>
    </lineage>
</organism>
<dbReference type="InterPro" id="IPR043504">
    <property type="entry name" value="Peptidase_S1_PA_chymotrypsin"/>
</dbReference>
<dbReference type="InterPro" id="IPR001254">
    <property type="entry name" value="Trypsin_dom"/>
</dbReference>
<dbReference type="Proteomes" id="UP001627154">
    <property type="component" value="Unassembled WGS sequence"/>
</dbReference>
<feature type="signal peptide" evidence="3">
    <location>
        <begin position="1"/>
        <end position="19"/>
    </location>
</feature>
<dbReference type="PANTHER" id="PTHR24256">
    <property type="entry name" value="TRYPTASE-RELATED"/>
    <property type="match status" value="1"/>
</dbReference>
<evidence type="ECO:0000313" key="6">
    <source>
        <dbReference type="Proteomes" id="UP001627154"/>
    </source>
</evidence>
<evidence type="ECO:0000256" key="2">
    <source>
        <dbReference type="ARBA" id="ARBA00024195"/>
    </source>
</evidence>
<dbReference type="InterPro" id="IPR009003">
    <property type="entry name" value="Peptidase_S1_PA"/>
</dbReference>
<reference evidence="5 6" key="1">
    <citation type="journal article" date="2024" name="bioRxiv">
        <title>A reference genome for Trichogramma kaykai: A tiny desert-dwelling parasitoid wasp with competing sex-ratio distorters.</title>
        <authorList>
            <person name="Culotta J."/>
            <person name="Lindsey A.R."/>
        </authorList>
    </citation>
    <scope>NUCLEOTIDE SEQUENCE [LARGE SCALE GENOMIC DNA]</scope>
    <source>
        <strain evidence="5 6">KSX58</strain>
    </source>
</reference>
<accession>A0ABD2X8E7</accession>
<feature type="chain" id="PRO_5044773461" description="Peptidase S1 domain-containing protein" evidence="3">
    <location>
        <begin position="20"/>
        <end position="274"/>
    </location>
</feature>